<dbReference type="GO" id="GO:0016787">
    <property type="term" value="F:hydrolase activity"/>
    <property type="evidence" value="ECO:0007669"/>
    <property type="project" value="UniProtKB-KW"/>
</dbReference>
<evidence type="ECO:0000256" key="3">
    <source>
        <dbReference type="ARBA" id="ARBA00022695"/>
    </source>
</evidence>
<evidence type="ECO:0000256" key="2">
    <source>
        <dbReference type="ARBA" id="ARBA00022679"/>
    </source>
</evidence>
<keyword evidence="7" id="KW-0695">RNA-directed DNA polymerase</keyword>
<organism evidence="10">
    <name type="scientific">Fagus sylvatica</name>
    <name type="common">Beechnut</name>
    <dbReference type="NCBI Taxonomy" id="28930"/>
    <lineage>
        <taxon>Eukaryota</taxon>
        <taxon>Viridiplantae</taxon>
        <taxon>Streptophyta</taxon>
        <taxon>Embryophyta</taxon>
        <taxon>Tracheophyta</taxon>
        <taxon>Spermatophyta</taxon>
        <taxon>Magnoliopsida</taxon>
        <taxon>eudicotyledons</taxon>
        <taxon>Gunneridae</taxon>
        <taxon>Pentapetalae</taxon>
        <taxon>rosids</taxon>
        <taxon>fabids</taxon>
        <taxon>Fagales</taxon>
        <taxon>Fagaceae</taxon>
        <taxon>Fagus</taxon>
    </lineage>
</organism>
<feature type="region of interest" description="Disordered" evidence="8">
    <location>
        <begin position="81"/>
        <end position="111"/>
    </location>
</feature>
<dbReference type="InterPro" id="IPR021109">
    <property type="entry name" value="Peptidase_aspartic_dom_sf"/>
</dbReference>
<dbReference type="InterPro" id="IPR012337">
    <property type="entry name" value="RNaseH-like_sf"/>
</dbReference>
<dbReference type="PROSITE" id="PS50994">
    <property type="entry name" value="INTEGRASE"/>
    <property type="match status" value="1"/>
</dbReference>
<keyword evidence="2" id="KW-0808">Transferase</keyword>
<keyword evidence="6" id="KW-0378">Hydrolase</keyword>
<dbReference type="Pfam" id="PF00078">
    <property type="entry name" value="RVT_1"/>
    <property type="match status" value="1"/>
</dbReference>
<feature type="region of interest" description="Disordered" evidence="8">
    <location>
        <begin position="310"/>
        <end position="353"/>
    </location>
</feature>
<accession>A0A2N9HGE4</accession>
<dbReference type="Pfam" id="PF03732">
    <property type="entry name" value="Retrotrans_gag"/>
    <property type="match status" value="1"/>
</dbReference>
<dbReference type="SUPFAM" id="SSF56672">
    <property type="entry name" value="DNA/RNA polymerases"/>
    <property type="match status" value="1"/>
</dbReference>
<dbReference type="InterPro" id="IPR000477">
    <property type="entry name" value="RT_dom"/>
</dbReference>
<dbReference type="InterPro" id="IPR041373">
    <property type="entry name" value="RT_RNaseH"/>
</dbReference>
<dbReference type="InterPro" id="IPR001584">
    <property type="entry name" value="Integrase_cat-core"/>
</dbReference>
<dbReference type="Pfam" id="PF17917">
    <property type="entry name" value="RT_RNaseH"/>
    <property type="match status" value="1"/>
</dbReference>
<dbReference type="Gene3D" id="1.10.340.70">
    <property type="match status" value="1"/>
</dbReference>
<evidence type="ECO:0000256" key="1">
    <source>
        <dbReference type="ARBA" id="ARBA00012493"/>
    </source>
</evidence>
<gene>
    <name evidence="10" type="ORF">FSB_LOCUS38900</name>
</gene>
<keyword evidence="4" id="KW-0540">Nuclease</keyword>
<dbReference type="Gene3D" id="3.30.420.10">
    <property type="entry name" value="Ribonuclease H-like superfamily/Ribonuclease H"/>
    <property type="match status" value="1"/>
</dbReference>
<dbReference type="GO" id="GO:0015074">
    <property type="term" value="P:DNA integration"/>
    <property type="evidence" value="ECO:0007669"/>
    <property type="project" value="InterPro"/>
</dbReference>
<feature type="region of interest" description="Disordered" evidence="8">
    <location>
        <begin position="792"/>
        <end position="853"/>
    </location>
</feature>
<evidence type="ECO:0000256" key="7">
    <source>
        <dbReference type="ARBA" id="ARBA00022918"/>
    </source>
</evidence>
<dbReference type="CDD" id="cd09274">
    <property type="entry name" value="RNase_HI_RT_Ty3"/>
    <property type="match status" value="1"/>
</dbReference>
<evidence type="ECO:0000256" key="4">
    <source>
        <dbReference type="ARBA" id="ARBA00022722"/>
    </source>
</evidence>
<feature type="compositionally biased region" description="Basic and acidic residues" evidence="8">
    <location>
        <begin position="81"/>
        <end position="105"/>
    </location>
</feature>
<dbReference type="Gene3D" id="3.10.20.370">
    <property type="match status" value="1"/>
</dbReference>
<dbReference type="Gene3D" id="2.40.70.10">
    <property type="entry name" value="Acid Proteases"/>
    <property type="match status" value="1"/>
</dbReference>
<protein>
    <recommendedName>
        <fullName evidence="1">RNA-directed DNA polymerase</fullName>
        <ecNumber evidence="1">2.7.7.49</ecNumber>
    </recommendedName>
</protein>
<reference evidence="10" key="1">
    <citation type="submission" date="2018-02" db="EMBL/GenBank/DDBJ databases">
        <authorList>
            <person name="Cohen D.B."/>
            <person name="Kent A.D."/>
        </authorList>
    </citation>
    <scope>NUCLEOTIDE SEQUENCE</scope>
</reference>
<feature type="domain" description="Integrase catalytic" evidence="9">
    <location>
        <begin position="1585"/>
        <end position="1747"/>
    </location>
</feature>
<sequence>MPWERHTPKVVGRYTPRVVDRPMGEKILSVVDKLMMVDKSLVEKSLLVDHSKMALMFEMIKGMQQNQAELAESLRQMREANGNKEDHQNKNDNRNHEERESHNKNDTPFVTMSDVADLLKRERERPPKEPRHFVRRPPYPIELLKEPYPEKYDTPVFALFDGRKGSAMEHISKFLDSMGPFAAHGDLCLREFSKSLVDRAYTWYTVLPAGSIRTWEDMVESFCSKYFHVEEKITLVNLHGTKQQIGEDLVKYIHRFRDVSLDCHVKYQEGELVEVCIDNMLPEFRAHLENLDITRFAPLLQKARKTAISVKPQVEKSRDKKSLPQTLTVSTTTAPSGTKRKSPSDKAYEEPPPLPFTAEEMMAIFDKWVQDQVIKLPKISKQPTAEEQKNPKYCRYHRYVNHPTVDCRTLRWEVNRKIQDGTLQLSEAQQKVHQTPFPNYNKDKGKAVVSVVIHGNVSDMEAEESAAASSSLVPAAVRTLQKSPKFKSLFNQLGFGPEARNAATEALITIAAESGATCFTAEAHASRAFLETTNAITFTDEDMEVQYPDHRRPLYLSAVVKDVQVRRALVDTGSCLNLIPLSTLQAANVPQQKIQGSPMEVTGFGGMTEHTMGHVQLVLKVGPIVALTRFHVVNAETPYHVLLGRPWLHKHKLVSSTYHQCVKGRLNGKPIRIAANSCPFDQTEAHFVEAALYDDLASTGEPSIVRPCGTPLPAWEDIKDDPEIDLRELLERKKKRKEREVEHGSPPQCVTVDHAQSTVMNHQKVAVDQIESMAINFERPAVDQIESMAVDSERPVVDQEESTAMDPGGSTVDHAPSTVRNSGAEAVADQTESTTMSKEKSTTAEPNITSKEELEVINLSDDPDITKPISISKSLSAKERKCLIDLLHEYKDVFAWDYHEMPGIDPGLVAHSLNPIQHPRWLSNIVPVKKKNGQIRCCVDFRNLNKACPKDEFPLPNMDLLIDSAAGHAMFSFMDGFSGYNQIRMSTRDAEKTAFRTPIGNFYYTVMPFGLKNAGATYQRTMTAMFHDMMHKEIEDYVDDIVVKSKKREDHLRVLRKVFDRCRLYKLKMNPLKCAFGVSAGKFLGFLVHNRGIDVDPAKASAIATMKAPTSHKELKSFLGRLSYIRRFIPGLAAATAIFMPLMKKGVPFVWSTACQQAFEKIQLIMTKLPTVCAPVPGRPLRLYLASNNEAIGGLVAQEDEKGTEKPIYYVSRALRDAETRYSGAERACLALIYASQRLRHYFLAHKIQLITKSHPIRSLLHRPVLSGRLAQWLLQLSQYEITTETPTAIKSQAIADLLAQFPGEDSSSISHEVPGEIGEALLADLADSTWTLKFDGSSTSSSKYEAYITGLVIAHEMGIKHLRVIGDSNLIICQTKDVRTGTPMLLQPWVPKFHFEGSKVDITIDKRSMPITDLLKEKFKEQNLDAEDWRTPIRAKLVSPEGVADLKVLKDYVLIAGDLYRRLPGGVLARCVSLQEAAKKLTEVHERCCELRDGVSLYRRLQRLGYFWPSMSKEAASQAATRLKKLATRYFVEGGILFRKGFHGDPLRCLSLAESQTVMKEAHSGECGEHQGKKRLYQLLLTLGYYWPTMKKGHSGLYLIGPINPSSGGCIWILVATEYFTKWVEAIPLRKATGAAVANFIREHIITRFGIPHKIISDNGTPFVNKNVREVLEHYRIKHRRSTPYYPQGNGQAEATNRMLLRILSKMVFDYGKGWNSHLADTLWAYRGSTKTATGFTPFSLVYGTDAISPTELLVPSPRILHGMDLEADADICAEARVADLEGLEEARELAQARSLRYHQKLADAYEKTLQTRIFAKGQMVLKTVDHVRRGLPSPSKFAPNWEGPYLIREAYDSGYYKLSTADGTTLADPINGKWLKRYYS</sequence>
<dbReference type="Gene3D" id="3.10.10.10">
    <property type="entry name" value="HIV Type 1 Reverse Transcriptase, subunit A, domain 1"/>
    <property type="match status" value="1"/>
</dbReference>
<evidence type="ECO:0000256" key="6">
    <source>
        <dbReference type="ARBA" id="ARBA00022801"/>
    </source>
</evidence>
<dbReference type="CDD" id="cd00303">
    <property type="entry name" value="retropepsin_like"/>
    <property type="match status" value="1"/>
</dbReference>
<dbReference type="InterPro" id="IPR043502">
    <property type="entry name" value="DNA/RNA_pol_sf"/>
</dbReference>
<evidence type="ECO:0000256" key="5">
    <source>
        <dbReference type="ARBA" id="ARBA00022759"/>
    </source>
</evidence>
<dbReference type="PANTHER" id="PTHR37984">
    <property type="entry name" value="PROTEIN CBG26694"/>
    <property type="match status" value="1"/>
</dbReference>
<dbReference type="InterPro" id="IPR043128">
    <property type="entry name" value="Rev_trsase/Diguanyl_cyclase"/>
</dbReference>
<dbReference type="SUPFAM" id="SSF50630">
    <property type="entry name" value="Acid proteases"/>
    <property type="match status" value="1"/>
</dbReference>
<keyword evidence="3" id="KW-0548">Nucleotidyltransferase</keyword>
<keyword evidence="5" id="KW-0255">Endonuclease</keyword>
<dbReference type="SUPFAM" id="SSF53098">
    <property type="entry name" value="Ribonuclease H-like"/>
    <property type="match status" value="1"/>
</dbReference>
<dbReference type="Pfam" id="PF00665">
    <property type="entry name" value="rve"/>
    <property type="match status" value="1"/>
</dbReference>
<feature type="compositionally biased region" description="Basic and acidic residues" evidence="8">
    <location>
        <begin position="313"/>
        <end position="322"/>
    </location>
</feature>
<dbReference type="InterPro" id="IPR036397">
    <property type="entry name" value="RNaseH_sf"/>
</dbReference>
<dbReference type="CDD" id="cd01647">
    <property type="entry name" value="RT_LTR"/>
    <property type="match status" value="1"/>
</dbReference>
<dbReference type="EC" id="2.7.7.49" evidence="1"/>
<evidence type="ECO:0000259" key="9">
    <source>
        <dbReference type="PROSITE" id="PS50994"/>
    </source>
</evidence>
<evidence type="ECO:0000313" key="10">
    <source>
        <dbReference type="EMBL" id="SPD11018.1"/>
    </source>
</evidence>
<proteinExistence type="predicted"/>
<name>A0A2N9HGE4_FAGSY</name>
<dbReference type="GO" id="GO:0003676">
    <property type="term" value="F:nucleic acid binding"/>
    <property type="evidence" value="ECO:0007669"/>
    <property type="project" value="InterPro"/>
</dbReference>
<dbReference type="GO" id="GO:0004519">
    <property type="term" value="F:endonuclease activity"/>
    <property type="evidence" value="ECO:0007669"/>
    <property type="project" value="UniProtKB-KW"/>
</dbReference>
<dbReference type="GO" id="GO:0003964">
    <property type="term" value="F:RNA-directed DNA polymerase activity"/>
    <property type="evidence" value="ECO:0007669"/>
    <property type="project" value="UniProtKB-KW"/>
</dbReference>
<dbReference type="EMBL" id="OIVN01003409">
    <property type="protein sequence ID" value="SPD11018.1"/>
    <property type="molecule type" value="Genomic_DNA"/>
</dbReference>
<feature type="compositionally biased region" description="Polar residues" evidence="8">
    <location>
        <begin position="323"/>
        <end position="336"/>
    </location>
</feature>
<dbReference type="InterPro" id="IPR005162">
    <property type="entry name" value="Retrotrans_gag_dom"/>
</dbReference>
<dbReference type="PANTHER" id="PTHR37984:SF5">
    <property type="entry name" value="PROTEIN NYNRIN-LIKE"/>
    <property type="match status" value="1"/>
</dbReference>
<evidence type="ECO:0000256" key="8">
    <source>
        <dbReference type="SAM" id="MobiDB-lite"/>
    </source>
</evidence>
<dbReference type="Gene3D" id="3.30.70.270">
    <property type="match status" value="2"/>
</dbReference>
<dbReference type="InterPro" id="IPR050951">
    <property type="entry name" value="Retrovirus_Pol_polyprotein"/>
</dbReference>